<dbReference type="EMBL" id="JAJFAZ020000004">
    <property type="protein sequence ID" value="KAI5334697.1"/>
    <property type="molecule type" value="Genomic_DNA"/>
</dbReference>
<dbReference type="PANTHER" id="PTHR33710">
    <property type="entry name" value="BNAC02G09200D PROTEIN"/>
    <property type="match status" value="1"/>
</dbReference>
<evidence type="ECO:0000313" key="1">
    <source>
        <dbReference type="EMBL" id="KAI5334697.1"/>
    </source>
</evidence>
<dbReference type="SUPFAM" id="SSF56219">
    <property type="entry name" value="DNase I-like"/>
    <property type="match status" value="1"/>
</dbReference>
<gene>
    <name evidence="1" type="ORF">L3X38_024830</name>
</gene>
<proteinExistence type="predicted"/>
<evidence type="ECO:0000313" key="2">
    <source>
        <dbReference type="Proteomes" id="UP001054821"/>
    </source>
</evidence>
<name>A0AAD4W391_PRUDU</name>
<dbReference type="InterPro" id="IPR036691">
    <property type="entry name" value="Endo/exonu/phosph_ase_sf"/>
</dbReference>
<keyword evidence="2" id="KW-1185">Reference proteome</keyword>
<organism evidence="1 2">
    <name type="scientific">Prunus dulcis</name>
    <name type="common">Almond</name>
    <name type="synonym">Amygdalus dulcis</name>
    <dbReference type="NCBI Taxonomy" id="3755"/>
    <lineage>
        <taxon>Eukaryota</taxon>
        <taxon>Viridiplantae</taxon>
        <taxon>Streptophyta</taxon>
        <taxon>Embryophyta</taxon>
        <taxon>Tracheophyta</taxon>
        <taxon>Spermatophyta</taxon>
        <taxon>Magnoliopsida</taxon>
        <taxon>eudicotyledons</taxon>
        <taxon>Gunneridae</taxon>
        <taxon>Pentapetalae</taxon>
        <taxon>rosids</taxon>
        <taxon>fabids</taxon>
        <taxon>Rosales</taxon>
        <taxon>Rosaceae</taxon>
        <taxon>Amygdaloideae</taxon>
        <taxon>Amygdaleae</taxon>
        <taxon>Prunus</taxon>
    </lineage>
</organism>
<dbReference type="PANTHER" id="PTHR33710:SF79">
    <property type="entry name" value="OS06G0205337 PROTEIN"/>
    <property type="match status" value="1"/>
</dbReference>
<accession>A0AAD4W391</accession>
<comment type="caution">
    <text evidence="1">The sequence shown here is derived from an EMBL/GenBank/DDBJ whole genome shotgun (WGS) entry which is preliminary data.</text>
</comment>
<protein>
    <submittedName>
        <fullName evidence="1">Uncharacterized protein</fullName>
    </submittedName>
</protein>
<reference evidence="1 2" key="1">
    <citation type="journal article" date="2022" name="G3 (Bethesda)">
        <title>Whole-genome sequence and methylome profiling of the almond [Prunus dulcis (Mill.) D.A. Webb] cultivar 'Nonpareil'.</title>
        <authorList>
            <person name="D'Amico-Willman K.M."/>
            <person name="Ouma W.Z."/>
            <person name="Meulia T."/>
            <person name="Sideli G.M."/>
            <person name="Gradziel T.M."/>
            <person name="Fresnedo-Ramirez J."/>
        </authorList>
    </citation>
    <scope>NUCLEOTIDE SEQUENCE [LARGE SCALE GENOMIC DNA]</scope>
    <source>
        <strain evidence="1">Clone GOH B32 T37-40</strain>
    </source>
</reference>
<dbReference type="Gene3D" id="3.60.10.10">
    <property type="entry name" value="Endonuclease/exonuclease/phosphatase"/>
    <property type="match status" value="1"/>
</dbReference>
<sequence>MGDFNDILYSLEKQEGNIRTEWSMHDFHSFVADSQLLDLGFVGYPFTLHNRRHEGYIQERLDRGLGYALWLHHYPEAIVSQQVVEGSDHFMLILRTYAVKKRRKSRYIYDPRWGAQGCGCASVGKGSTREWRNSQVRIDALRTDLRAEYQKTSFDSSIIKEMEFKLQSAIQEEEMYWKLKSRVQWLKERDKNTKFFHTKTIAHRRQNLMKGLEDSNRQWRDDAEDMKRIASEYLSKNFTTDRPTQIEEVTQCVTRKVQPQQNASLIKPVSTTEIVDAFKALHQTKSPGPNGFTGSFYHHHWEIIGTDVITVVKSFFELGACQKK</sequence>
<dbReference type="AlphaFoldDB" id="A0AAD4W391"/>
<dbReference type="Proteomes" id="UP001054821">
    <property type="component" value="Chromosome 4"/>
</dbReference>